<proteinExistence type="predicted"/>
<dbReference type="RefSeq" id="WP_245126938.1">
    <property type="nucleotide sequence ID" value="NZ_CP095064.1"/>
</dbReference>
<feature type="transmembrane region" description="Helical" evidence="1">
    <location>
        <begin position="107"/>
        <end position="129"/>
    </location>
</feature>
<evidence type="ECO:0008006" key="4">
    <source>
        <dbReference type="Google" id="ProtNLM"/>
    </source>
</evidence>
<dbReference type="EMBL" id="CP095064">
    <property type="protein sequence ID" value="UOQ69184.1"/>
    <property type="molecule type" value="Genomic_DNA"/>
</dbReference>
<geneLocation type="plasmid" evidence="2 3">
    <name>unnamed3</name>
</geneLocation>
<feature type="transmembrane region" description="Helical" evidence="1">
    <location>
        <begin position="51"/>
        <end position="70"/>
    </location>
</feature>
<accession>A0ABY4GFB3</accession>
<dbReference type="Proteomes" id="UP000830401">
    <property type="component" value="Plasmid unnamed3"/>
</dbReference>
<evidence type="ECO:0000313" key="3">
    <source>
        <dbReference type="Proteomes" id="UP000830401"/>
    </source>
</evidence>
<reference evidence="2" key="1">
    <citation type="submission" date="2022-04" db="EMBL/GenBank/DDBJ databases">
        <title>Hymenobacter sp. isolated from the air.</title>
        <authorList>
            <person name="Won M."/>
            <person name="Lee C.-M."/>
            <person name="Woen H.-Y."/>
            <person name="Kwon S.-W."/>
        </authorList>
    </citation>
    <scope>NUCLEOTIDE SEQUENCE</scope>
    <source>
        <strain evidence="2">5420S-77</strain>
        <plasmid evidence="2">unnamed3</plasmid>
    </source>
</reference>
<keyword evidence="1" id="KW-1133">Transmembrane helix</keyword>
<organism evidence="2 3">
    <name type="scientific">Hymenobacter volaticus</name>
    <dbReference type="NCBI Taxonomy" id="2932254"/>
    <lineage>
        <taxon>Bacteria</taxon>
        <taxon>Pseudomonadati</taxon>
        <taxon>Bacteroidota</taxon>
        <taxon>Cytophagia</taxon>
        <taxon>Cytophagales</taxon>
        <taxon>Hymenobacteraceae</taxon>
        <taxon>Hymenobacter</taxon>
    </lineage>
</organism>
<evidence type="ECO:0000313" key="2">
    <source>
        <dbReference type="EMBL" id="UOQ69184.1"/>
    </source>
</evidence>
<protein>
    <recommendedName>
        <fullName evidence="4">RDD domain-containing protein</fullName>
    </recommendedName>
</protein>
<evidence type="ECO:0000256" key="1">
    <source>
        <dbReference type="SAM" id="Phobius"/>
    </source>
</evidence>
<keyword evidence="3" id="KW-1185">Reference proteome</keyword>
<keyword evidence="1" id="KW-0812">Transmembrane</keyword>
<keyword evidence="2" id="KW-0614">Plasmid</keyword>
<keyword evidence="1" id="KW-0472">Membrane</keyword>
<name>A0ABY4GFB3_9BACT</name>
<sequence length="131" mass="15033">MFHPLPGNWEFCCVLVLYLNKDFFNGRSPLKHLLGTQVRHTRGNPVNELQAFWRNTTLFVWPLEILVVLLSRGKRIGDFITNTAVVETPADVNSWRQDVASYRASPYTLYTLLATILYIVGAEALFTWLGF</sequence>
<gene>
    <name evidence="2" type="ORF">MUN86_26075</name>
</gene>